<dbReference type="AlphaFoldDB" id="A0A9D4L5V6"/>
<dbReference type="Gene3D" id="3.30.1410.10">
    <property type="entry name" value="GTP cyclohydrolase I feedback regulatory protein GFRP"/>
    <property type="match status" value="1"/>
</dbReference>
<protein>
    <recommendedName>
        <fullName evidence="3">GTP cyclohydrolase I feedback regulatory protein</fullName>
    </recommendedName>
</protein>
<proteinExistence type="predicted"/>
<sequence length="103" mass="11847">MPYLIIQKQFPLEEVEISPTIVDGYLNARDFSVFGAKYGKNAWQATIKLHPSLVLDKLEELGYRMVSSACNDKMMMWTMHAPPAMKSIEVQNPTDEFHQKIKD</sequence>
<dbReference type="Pfam" id="PF06399">
    <property type="entry name" value="GFRP"/>
    <property type="match status" value="1"/>
</dbReference>
<dbReference type="SUPFAM" id="SSF69761">
    <property type="entry name" value="GTP cyclohydrolase I feedback regulatory protein, GFRP"/>
    <property type="match status" value="1"/>
</dbReference>
<reference evidence="1" key="1">
    <citation type="journal article" date="2019" name="bioRxiv">
        <title>The Genome of the Zebra Mussel, Dreissena polymorpha: A Resource for Invasive Species Research.</title>
        <authorList>
            <person name="McCartney M.A."/>
            <person name="Auch B."/>
            <person name="Kono T."/>
            <person name="Mallez S."/>
            <person name="Zhang Y."/>
            <person name="Obille A."/>
            <person name="Becker A."/>
            <person name="Abrahante J.E."/>
            <person name="Garbe J."/>
            <person name="Badalamenti J.P."/>
            <person name="Herman A."/>
            <person name="Mangelson H."/>
            <person name="Liachko I."/>
            <person name="Sullivan S."/>
            <person name="Sone E.D."/>
            <person name="Koren S."/>
            <person name="Silverstein K.A.T."/>
            <person name="Beckman K.B."/>
            <person name="Gohl D.M."/>
        </authorList>
    </citation>
    <scope>NUCLEOTIDE SEQUENCE</scope>
    <source>
        <strain evidence="1">Duluth1</strain>
        <tissue evidence="1">Whole animal</tissue>
    </source>
</reference>
<dbReference type="InterPro" id="IPR009112">
    <property type="entry name" value="GTP_CycHdrlase_I_reg"/>
</dbReference>
<dbReference type="GO" id="GO:0009890">
    <property type="term" value="P:negative regulation of biosynthetic process"/>
    <property type="evidence" value="ECO:0007669"/>
    <property type="project" value="InterPro"/>
</dbReference>
<dbReference type="InterPro" id="IPR036717">
    <property type="entry name" value="GFRP_sf"/>
</dbReference>
<evidence type="ECO:0000313" key="2">
    <source>
        <dbReference type="Proteomes" id="UP000828390"/>
    </source>
</evidence>
<name>A0A9D4L5V6_DREPO</name>
<dbReference type="EMBL" id="JAIWYP010000003">
    <property type="protein sequence ID" value="KAH3851809.1"/>
    <property type="molecule type" value="Genomic_DNA"/>
</dbReference>
<organism evidence="1 2">
    <name type="scientific">Dreissena polymorpha</name>
    <name type="common">Zebra mussel</name>
    <name type="synonym">Mytilus polymorpha</name>
    <dbReference type="NCBI Taxonomy" id="45954"/>
    <lineage>
        <taxon>Eukaryota</taxon>
        <taxon>Metazoa</taxon>
        <taxon>Spiralia</taxon>
        <taxon>Lophotrochozoa</taxon>
        <taxon>Mollusca</taxon>
        <taxon>Bivalvia</taxon>
        <taxon>Autobranchia</taxon>
        <taxon>Heteroconchia</taxon>
        <taxon>Euheterodonta</taxon>
        <taxon>Imparidentia</taxon>
        <taxon>Neoheterodontei</taxon>
        <taxon>Myida</taxon>
        <taxon>Dreissenoidea</taxon>
        <taxon>Dreissenidae</taxon>
        <taxon>Dreissena</taxon>
    </lineage>
</organism>
<comment type="caution">
    <text evidence="1">The sequence shown here is derived from an EMBL/GenBank/DDBJ whole genome shotgun (WGS) entry which is preliminary data.</text>
</comment>
<accession>A0A9D4L5V6</accession>
<dbReference type="OrthoDB" id="64291at2759"/>
<keyword evidence="2" id="KW-1185">Reference proteome</keyword>
<reference evidence="1" key="2">
    <citation type="submission" date="2020-11" db="EMBL/GenBank/DDBJ databases">
        <authorList>
            <person name="McCartney M.A."/>
            <person name="Auch B."/>
            <person name="Kono T."/>
            <person name="Mallez S."/>
            <person name="Becker A."/>
            <person name="Gohl D.M."/>
            <person name="Silverstein K.A.T."/>
            <person name="Koren S."/>
            <person name="Bechman K.B."/>
            <person name="Herman A."/>
            <person name="Abrahante J.E."/>
            <person name="Garbe J."/>
        </authorList>
    </citation>
    <scope>NUCLEOTIDE SEQUENCE</scope>
    <source>
        <strain evidence="1">Duluth1</strain>
        <tissue evidence="1">Whole animal</tissue>
    </source>
</reference>
<gene>
    <name evidence="1" type="ORF">DPMN_094295</name>
</gene>
<evidence type="ECO:0000313" key="1">
    <source>
        <dbReference type="EMBL" id="KAH3851809.1"/>
    </source>
</evidence>
<evidence type="ECO:0008006" key="3">
    <source>
        <dbReference type="Google" id="ProtNLM"/>
    </source>
</evidence>
<dbReference type="Proteomes" id="UP000828390">
    <property type="component" value="Unassembled WGS sequence"/>
</dbReference>